<evidence type="ECO:0000313" key="2">
    <source>
        <dbReference type="Proteomes" id="UP000221165"/>
    </source>
</evidence>
<reference evidence="1 2" key="1">
    <citation type="journal article" date="2017" name="Int. J. Parasitol.">
        <title>The genome of the protozoan parasite Cystoisospora suis and a reverse vaccinology approach to identify vaccine candidates.</title>
        <authorList>
            <person name="Palmieri N."/>
            <person name="Shrestha A."/>
            <person name="Ruttkowski B."/>
            <person name="Beck T."/>
            <person name="Vogl C."/>
            <person name="Tomley F."/>
            <person name="Blake D.P."/>
            <person name="Joachim A."/>
        </authorList>
    </citation>
    <scope>NUCLEOTIDE SEQUENCE [LARGE SCALE GENOMIC DNA]</scope>
    <source>
        <strain evidence="1 2">Wien I</strain>
    </source>
</reference>
<dbReference type="VEuPathDB" id="ToxoDB:CSUI_008319"/>
<dbReference type="RefSeq" id="XP_067919569.1">
    <property type="nucleotide sequence ID" value="XM_068068453.1"/>
</dbReference>
<gene>
    <name evidence="1" type="ORF">CSUI_008319</name>
</gene>
<comment type="caution">
    <text evidence="1">The sequence shown here is derived from an EMBL/GenBank/DDBJ whole genome shotgun (WGS) entry which is preliminary data.</text>
</comment>
<evidence type="ECO:0000313" key="1">
    <source>
        <dbReference type="EMBL" id="PHJ17855.1"/>
    </source>
</evidence>
<organism evidence="1 2">
    <name type="scientific">Cystoisospora suis</name>
    <dbReference type="NCBI Taxonomy" id="483139"/>
    <lineage>
        <taxon>Eukaryota</taxon>
        <taxon>Sar</taxon>
        <taxon>Alveolata</taxon>
        <taxon>Apicomplexa</taxon>
        <taxon>Conoidasida</taxon>
        <taxon>Coccidia</taxon>
        <taxon>Eucoccidiorida</taxon>
        <taxon>Eimeriorina</taxon>
        <taxon>Sarcocystidae</taxon>
        <taxon>Cystoisospora</taxon>
    </lineage>
</organism>
<keyword evidence="2" id="KW-1185">Reference proteome</keyword>
<dbReference type="GeneID" id="94431664"/>
<proteinExistence type="predicted"/>
<dbReference type="Proteomes" id="UP000221165">
    <property type="component" value="Unassembled WGS sequence"/>
</dbReference>
<name>A0A2C6KMX9_9APIC</name>
<sequence>MDFGRGDVTPGCLGVTRETSERWRHVEASFSSSLSSSWLGLALASVALFLLPKRRHLGKHEEKHPPADDEGNCRGLLPFACPSPAFFLVKSSFSSCRFFPAWVAFRRCPAASHPNGEDLGNLIIFTRNTLGMNSEKRFCCG</sequence>
<accession>A0A2C6KMX9</accession>
<dbReference type="AlphaFoldDB" id="A0A2C6KMX9"/>
<dbReference type="EMBL" id="MIGC01004626">
    <property type="protein sequence ID" value="PHJ17855.1"/>
    <property type="molecule type" value="Genomic_DNA"/>
</dbReference>
<protein>
    <submittedName>
        <fullName evidence="1">Uncharacterized protein</fullName>
    </submittedName>
</protein>